<reference evidence="3 4" key="1">
    <citation type="submission" date="2019-01" db="EMBL/GenBank/DDBJ databases">
        <title>Complete genome sequence of Cohnella hallensis HS21 isolated from Korean fir (Abies koreana) rhizospheric soil.</title>
        <authorList>
            <person name="Jiang L."/>
            <person name="Kang S.W."/>
            <person name="Kim S."/>
            <person name="Jung J."/>
            <person name="Kim C.Y."/>
            <person name="Kim D.H."/>
            <person name="Kim S.W."/>
            <person name="Lee J."/>
        </authorList>
    </citation>
    <scope>NUCLEOTIDE SEQUENCE [LARGE SCALE GENOMIC DNA]</scope>
    <source>
        <strain evidence="3 4">HS21</strain>
    </source>
</reference>
<dbReference type="InterPro" id="IPR041401">
    <property type="entry name" value="TseB-like_dom"/>
</dbReference>
<keyword evidence="1" id="KW-0812">Transmembrane</keyword>
<evidence type="ECO:0000313" key="4">
    <source>
        <dbReference type="Proteomes" id="UP000289856"/>
    </source>
</evidence>
<protein>
    <recommendedName>
        <fullName evidence="2">Cell wall elongation regulator TseB-like domain-containing protein</fullName>
    </recommendedName>
</protein>
<keyword evidence="4" id="KW-1185">Reference proteome</keyword>
<gene>
    <name evidence="3" type="ORF">KCTCHS21_26420</name>
</gene>
<dbReference type="OrthoDB" id="2678417at2"/>
<sequence>MNLSRSEGKRRLPSLSLRRWLVILAGFVVFVIVTFVLYVRSADTDHRNAENNAIRIAKEQAGLVEVSNAVIHTWDETVWVVNGKDAEEQEWMVWEREAETIKEKVSDNMSEQQMIAKFSQEHNGLMPIRIIPGWFQNGPVWEIRYWNEAEQNNQRHQSIDFYSFKTGSKLKTYVLSS</sequence>
<evidence type="ECO:0000313" key="3">
    <source>
        <dbReference type="EMBL" id="BBI33243.1"/>
    </source>
</evidence>
<feature type="domain" description="Cell wall elongation regulator TseB-like" evidence="2">
    <location>
        <begin position="53"/>
        <end position="94"/>
    </location>
</feature>
<feature type="transmembrane region" description="Helical" evidence="1">
    <location>
        <begin position="20"/>
        <end position="39"/>
    </location>
</feature>
<dbReference type="Pfam" id="PF17881">
    <property type="entry name" value="TseB"/>
    <property type="match status" value="1"/>
</dbReference>
<dbReference type="InterPro" id="IPR046350">
    <property type="entry name" value="Cystatin_sf"/>
</dbReference>
<proteinExistence type="predicted"/>
<evidence type="ECO:0000259" key="2">
    <source>
        <dbReference type="Pfam" id="PF17881"/>
    </source>
</evidence>
<dbReference type="SUPFAM" id="SSF54403">
    <property type="entry name" value="Cystatin/monellin"/>
    <property type="match status" value="2"/>
</dbReference>
<dbReference type="AlphaFoldDB" id="A0A3T1D556"/>
<keyword evidence="1" id="KW-1133">Transmembrane helix</keyword>
<dbReference type="Proteomes" id="UP000289856">
    <property type="component" value="Chromosome"/>
</dbReference>
<name>A0A3T1D556_9BACL</name>
<organism evidence="3 4">
    <name type="scientific">Cohnella abietis</name>
    <dbReference type="NCBI Taxonomy" id="2507935"/>
    <lineage>
        <taxon>Bacteria</taxon>
        <taxon>Bacillati</taxon>
        <taxon>Bacillota</taxon>
        <taxon>Bacilli</taxon>
        <taxon>Bacillales</taxon>
        <taxon>Paenibacillaceae</taxon>
        <taxon>Cohnella</taxon>
    </lineage>
</organism>
<dbReference type="Gene3D" id="3.10.450.40">
    <property type="match status" value="2"/>
</dbReference>
<keyword evidence="1" id="KW-0472">Membrane</keyword>
<dbReference type="KEGG" id="cohn:KCTCHS21_26420"/>
<accession>A0A3T1D556</accession>
<evidence type="ECO:0000256" key="1">
    <source>
        <dbReference type="SAM" id="Phobius"/>
    </source>
</evidence>
<dbReference type="RefSeq" id="WP_130608636.1">
    <property type="nucleotide sequence ID" value="NZ_AP019400.1"/>
</dbReference>
<dbReference type="EMBL" id="AP019400">
    <property type="protein sequence ID" value="BBI33243.1"/>
    <property type="molecule type" value="Genomic_DNA"/>
</dbReference>